<organism evidence="1 2">
    <name type="scientific">Lunatimonas lonarensis</name>
    <dbReference type="NCBI Taxonomy" id="1232681"/>
    <lineage>
        <taxon>Bacteria</taxon>
        <taxon>Pseudomonadati</taxon>
        <taxon>Bacteroidota</taxon>
        <taxon>Cytophagia</taxon>
        <taxon>Cytophagales</taxon>
        <taxon>Cyclobacteriaceae</taxon>
    </lineage>
</organism>
<dbReference type="Proteomes" id="UP000013909">
    <property type="component" value="Unassembled WGS sequence"/>
</dbReference>
<accession>R7ZWH0</accession>
<evidence type="ECO:0000313" key="1">
    <source>
        <dbReference type="EMBL" id="EON78363.1"/>
    </source>
</evidence>
<dbReference type="STRING" id="1232681.ADIS_1226"/>
<proteinExistence type="predicted"/>
<reference evidence="1 2" key="1">
    <citation type="submission" date="2013-02" db="EMBL/GenBank/DDBJ databases">
        <title>A novel strain isolated from Lonar lake, Maharashtra, India.</title>
        <authorList>
            <person name="Singh A."/>
        </authorList>
    </citation>
    <scope>NUCLEOTIDE SEQUENCE [LARGE SCALE GENOMIC DNA]</scope>
    <source>
        <strain evidence="1 2">AK24</strain>
    </source>
</reference>
<keyword evidence="2" id="KW-1185">Reference proteome</keyword>
<name>R7ZWH0_9BACT</name>
<sequence length="362" mass="41378">MLLANLSSCGERQDTLPIEKTASVGFAQPHSNLYENTSEGIEVKVHLTVPASKAGSIDIHVIDDQPTHRFRTEPPLDERGKLTLPVALGSTEVSFKVLPVDDHLYNGNQETTFQIRNLTGELVKGSNLFTSILLIDNELTGSLRYFETEGFGFHRQNYEYSHLGHLNKMGWVSIRNQTTEGEYRYIYDDFERIIRIDGEPGNHRQIFFYEGGKLKRTERMDSSGVLEFDEYHVGDDGILTGIQHHRRMPDGTTAMNGYTVFTYFSSGSVHTITTYAFEWPATYVVTKKITYSDYQQKTNPLPYFQGIPGLVFQPALPQKMVIEEHGTTFTYRFEYAFTDSDNVRQRRTLGPSGVETTNYYYY</sequence>
<protein>
    <submittedName>
        <fullName evidence="1">Uncharacterized protein</fullName>
    </submittedName>
</protein>
<dbReference type="AlphaFoldDB" id="R7ZWH0"/>
<gene>
    <name evidence="1" type="ORF">ADIS_1226</name>
</gene>
<evidence type="ECO:0000313" key="2">
    <source>
        <dbReference type="Proteomes" id="UP000013909"/>
    </source>
</evidence>
<dbReference type="EMBL" id="AQHR01000040">
    <property type="protein sequence ID" value="EON78363.1"/>
    <property type="molecule type" value="Genomic_DNA"/>
</dbReference>
<comment type="caution">
    <text evidence="1">The sequence shown here is derived from an EMBL/GenBank/DDBJ whole genome shotgun (WGS) entry which is preliminary data.</text>
</comment>